<evidence type="ECO:0000313" key="4">
    <source>
        <dbReference type="EMBL" id="EAS06873.1"/>
    </source>
</evidence>
<dbReference type="InParanoid" id="Q24GJ8"/>
<accession>Q24GJ8</accession>
<evidence type="ECO:0000259" key="3">
    <source>
        <dbReference type="SMART" id="SM00065"/>
    </source>
</evidence>
<dbReference type="OrthoDB" id="74705at2759"/>
<dbReference type="STRING" id="312017.Q24GJ8"/>
<keyword evidence="5" id="KW-1185">Reference proteome</keyword>
<reference evidence="5" key="1">
    <citation type="journal article" date="2006" name="PLoS Biol.">
        <title>Macronuclear genome sequence of the ciliate Tetrahymena thermophila, a model eukaryote.</title>
        <authorList>
            <person name="Eisen J.A."/>
            <person name="Coyne R.S."/>
            <person name="Wu M."/>
            <person name="Wu D."/>
            <person name="Thiagarajan M."/>
            <person name="Wortman J.R."/>
            <person name="Badger J.H."/>
            <person name="Ren Q."/>
            <person name="Amedeo P."/>
            <person name="Jones K.M."/>
            <person name="Tallon L.J."/>
            <person name="Delcher A.L."/>
            <person name="Salzberg S.L."/>
            <person name="Silva J.C."/>
            <person name="Haas B.J."/>
            <person name="Majoros W.H."/>
            <person name="Farzad M."/>
            <person name="Carlton J.M."/>
            <person name="Smith R.K. Jr."/>
            <person name="Garg J."/>
            <person name="Pearlman R.E."/>
            <person name="Karrer K.M."/>
            <person name="Sun L."/>
            <person name="Manning G."/>
            <person name="Elde N.C."/>
            <person name="Turkewitz A.P."/>
            <person name="Asai D.J."/>
            <person name="Wilkes D.E."/>
            <person name="Wang Y."/>
            <person name="Cai H."/>
            <person name="Collins K."/>
            <person name="Stewart B.A."/>
            <person name="Lee S.R."/>
            <person name="Wilamowska K."/>
            <person name="Weinberg Z."/>
            <person name="Ruzzo W.L."/>
            <person name="Wloga D."/>
            <person name="Gaertig J."/>
            <person name="Frankel J."/>
            <person name="Tsao C.-C."/>
            <person name="Gorovsky M.A."/>
            <person name="Keeling P.J."/>
            <person name="Waller R.F."/>
            <person name="Patron N.J."/>
            <person name="Cherry J.M."/>
            <person name="Stover N.A."/>
            <person name="Krieger C.J."/>
            <person name="del Toro C."/>
            <person name="Ryder H.F."/>
            <person name="Williamson S.C."/>
            <person name="Barbeau R.A."/>
            <person name="Hamilton E.P."/>
            <person name="Orias E."/>
        </authorList>
    </citation>
    <scope>NUCLEOTIDE SEQUENCE [LARGE SCALE GENOMIC DNA]</scope>
    <source>
        <strain evidence="5">SB210</strain>
    </source>
</reference>
<dbReference type="EMBL" id="GG662257">
    <property type="protein sequence ID" value="EAS06873.1"/>
    <property type="molecule type" value="Genomic_DNA"/>
</dbReference>
<feature type="domain" description="GAF" evidence="3">
    <location>
        <begin position="377"/>
        <end position="522"/>
    </location>
</feature>
<proteinExistence type="predicted"/>
<evidence type="ECO:0000256" key="2">
    <source>
        <dbReference type="SAM" id="MobiDB-lite"/>
    </source>
</evidence>
<name>Q24GJ8_TETTS</name>
<dbReference type="SUPFAM" id="SSF55781">
    <property type="entry name" value="GAF domain-like"/>
    <property type="match status" value="2"/>
</dbReference>
<organism evidence="4 5">
    <name type="scientific">Tetrahymena thermophila (strain SB210)</name>
    <dbReference type="NCBI Taxonomy" id="312017"/>
    <lineage>
        <taxon>Eukaryota</taxon>
        <taxon>Sar</taxon>
        <taxon>Alveolata</taxon>
        <taxon>Ciliophora</taxon>
        <taxon>Intramacronucleata</taxon>
        <taxon>Oligohymenophorea</taxon>
        <taxon>Hymenostomatida</taxon>
        <taxon>Tetrahymenina</taxon>
        <taxon>Tetrahymenidae</taxon>
        <taxon>Tetrahymena</taxon>
    </lineage>
</organism>
<keyword evidence="1" id="KW-0175">Coiled coil</keyword>
<evidence type="ECO:0000313" key="5">
    <source>
        <dbReference type="Proteomes" id="UP000009168"/>
    </source>
</evidence>
<feature type="coiled-coil region" evidence="1">
    <location>
        <begin position="76"/>
        <end position="139"/>
    </location>
</feature>
<feature type="domain" description="GAF" evidence="3">
    <location>
        <begin position="543"/>
        <end position="693"/>
    </location>
</feature>
<dbReference type="GeneID" id="7844902"/>
<dbReference type="Gene3D" id="3.30.450.40">
    <property type="match status" value="2"/>
</dbReference>
<dbReference type="eggNOG" id="KOG3689">
    <property type="taxonomic scope" value="Eukaryota"/>
</dbReference>
<dbReference type="InterPro" id="IPR003018">
    <property type="entry name" value="GAF"/>
</dbReference>
<dbReference type="KEGG" id="tet:TTHERM_00725920"/>
<dbReference type="HOGENOM" id="CLU_373646_0_0_1"/>
<dbReference type="SMART" id="SM00065">
    <property type="entry name" value="GAF"/>
    <property type="match status" value="2"/>
</dbReference>
<dbReference type="InterPro" id="IPR029016">
    <property type="entry name" value="GAF-like_dom_sf"/>
</dbReference>
<dbReference type="Proteomes" id="UP000009168">
    <property type="component" value="Unassembled WGS sequence"/>
</dbReference>
<dbReference type="RefSeq" id="XP_001027115.1">
    <property type="nucleotide sequence ID" value="XM_001027115.1"/>
</dbReference>
<feature type="region of interest" description="Disordered" evidence="2">
    <location>
        <begin position="195"/>
        <end position="217"/>
    </location>
</feature>
<sequence length="744" mass="85617">MKRKYNSTQKIVVNNKIEDLYTELINSAVFFPQISKKEQDKIQPEMFHSNLPNISDIINSKKKVIPDNVKSTLINLTDYARQLENLLRLKNKEIERLSFLNNFLSISAQKKDELLEAERKELNRVKDELSQLEAQFKDRVPNKKDVKSQKNTIIIQQKDYGVGTPRLQAKESNSLENFQKAVQSKLQNDIVQTNEEQQQNTNIQQQNLKQKSNNKIPQQAPIIQTIAAPTQPPQQQNIPTQAINNQNLQVYNPNHARKQNRSSINELSATSFLPMNSYLAGDNQTDTLKTPTIINLNLNDDDAIEAYSTNENISYLHKLVKDEAKFIEYIAKAPKLTLGVIYERIRKALQDSKVYFLLLIRLKKIIRASFEMTKSLVLNDALETIVDETCICLECDRCTVYVVDEKKNELWSKMAKGTKNVIRMPINQGIAGFVATTKQTLNILNAYADERFNKDFDKKMNYKSRTILCVPIIDEHGRVLGAIQCINKLNGHFTKDDEALLMVIADFSRIVLKNAINYDEQNLAHSKLRSIVNLGIYQNSQKDLKSIIYSSESKLKDIMHIDDARIILNNMDGTMWYINEENQQITLKIDQGIAGLVFKQKETVNCFNCYHHKQFSPEVDIITQMPTLCIPVTHPKSKEALAVLEVVNVKGISSMYESAHPKIQHLDQEVLHYFVKQLASVLISRLEWFEGYEFEKGQNEDILDDPKSSYNLKYEQDHVEDENKEDEDKNQVNEEGNGEQDLKN</sequence>
<dbReference type="Pfam" id="PF01590">
    <property type="entry name" value="GAF"/>
    <property type="match status" value="1"/>
</dbReference>
<evidence type="ECO:0000256" key="1">
    <source>
        <dbReference type="SAM" id="Coils"/>
    </source>
</evidence>
<feature type="region of interest" description="Disordered" evidence="2">
    <location>
        <begin position="703"/>
        <end position="744"/>
    </location>
</feature>
<dbReference type="AlphaFoldDB" id="Q24GJ8"/>
<protein>
    <submittedName>
        <fullName evidence="4">GAF domain protein</fullName>
    </submittedName>
</protein>
<dbReference type="OMA" id="QNRTHFI"/>
<gene>
    <name evidence="4" type="ORF">TTHERM_00725920</name>
</gene>